<evidence type="ECO:0000313" key="2">
    <source>
        <dbReference type="Proteomes" id="UP001207654"/>
    </source>
</evidence>
<dbReference type="PANTHER" id="PTHR16222:SF12">
    <property type="entry name" value="ADP-RIBOSYLGLYCOHYDROLASE-RELATED"/>
    <property type="match status" value="1"/>
</dbReference>
<dbReference type="PANTHER" id="PTHR16222">
    <property type="entry name" value="ADP-RIBOSYLGLYCOHYDROLASE"/>
    <property type="match status" value="1"/>
</dbReference>
<dbReference type="SUPFAM" id="SSF101478">
    <property type="entry name" value="ADP-ribosylglycohydrolase"/>
    <property type="match status" value="1"/>
</dbReference>
<reference evidence="1 2" key="1">
    <citation type="submission" date="2022-11" db="EMBL/GenBank/DDBJ databases">
        <title>Minimal conservation of predation-associated metabolite biosynthetic gene clusters underscores biosynthetic potential of Myxococcota including descriptions for ten novel species: Archangium lansinium sp. nov., Myxococcus landrumus sp. nov., Nannocystis bai.</title>
        <authorList>
            <person name="Ahearne A."/>
            <person name="Stevens C."/>
            <person name="Phillips K."/>
        </authorList>
    </citation>
    <scope>NUCLEOTIDE SEQUENCE [LARGE SCALE GENOMIC DNA]</scope>
    <source>
        <strain evidence="1 2">MIWBW</strain>
    </source>
</reference>
<dbReference type="Pfam" id="PF03747">
    <property type="entry name" value="ADP_ribosyl_GH"/>
    <property type="match status" value="1"/>
</dbReference>
<name>A0ABT3ZVZ3_9BACT</name>
<gene>
    <name evidence="1" type="ORF">OV287_03660</name>
</gene>
<dbReference type="Gene3D" id="1.10.4080.10">
    <property type="entry name" value="ADP-ribosylation/Crystallin J1"/>
    <property type="match status" value="1"/>
</dbReference>
<comment type="caution">
    <text evidence="1">The sequence shown here is derived from an EMBL/GenBank/DDBJ whole genome shotgun (WGS) entry which is preliminary data.</text>
</comment>
<organism evidence="1 2">
    <name type="scientific">Archangium lansingense</name>
    <dbReference type="NCBI Taxonomy" id="2995310"/>
    <lineage>
        <taxon>Bacteria</taxon>
        <taxon>Pseudomonadati</taxon>
        <taxon>Myxococcota</taxon>
        <taxon>Myxococcia</taxon>
        <taxon>Myxococcales</taxon>
        <taxon>Cystobacterineae</taxon>
        <taxon>Archangiaceae</taxon>
        <taxon>Archangium</taxon>
    </lineage>
</organism>
<keyword evidence="2" id="KW-1185">Reference proteome</keyword>
<dbReference type="InterPro" id="IPR036705">
    <property type="entry name" value="Ribosyl_crysJ1_sf"/>
</dbReference>
<dbReference type="Proteomes" id="UP001207654">
    <property type="component" value="Unassembled WGS sequence"/>
</dbReference>
<proteinExistence type="predicted"/>
<protein>
    <submittedName>
        <fullName evidence="1">ADP-ribosylglycohydrolase family protein</fullName>
    </submittedName>
</protein>
<dbReference type="InterPro" id="IPR005502">
    <property type="entry name" value="Ribosyl_crysJ1"/>
</dbReference>
<dbReference type="RefSeq" id="WP_267532571.1">
    <property type="nucleotide sequence ID" value="NZ_JAPNKA010000001.1"/>
</dbReference>
<evidence type="ECO:0000313" key="1">
    <source>
        <dbReference type="EMBL" id="MCY1073570.1"/>
    </source>
</evidence>
<sequence>MLLELAIGDAYGAGFEYVSASRVLRDNDLSRYVQHPRHRLVPGSYTDDTQMSLAVAEAMLSGESWTPALLARHFVAAFRRDPREGYAQRFHAFLEEVQTGEEFLARIDPSSDKSGAAMRAPPLGVLPSTAQVVEWCTVQAEVTHRTTDGVNAAVAAALMAHYFAYDIGPKEELGPFLESEVPGQWAQPWLGEVGPKGWMSVRAAITAVVAHDTLADILRACVAYGGDVDTVAAIALGAASCSRDVTQNLPAHLADALENGAFGRDYIVALDARLMALAG</sequence>
<dbReference type="InterPro" id="IPR050792">
    <property type="entry name" value="ADP-ribosylglycohydrolase"/>
</dbReference>
<dbReference type="EMBL" id="JAPNKA010000001">
    <property type="protein sequence ID" value="MCY1073570.1"/>
    <property type="molecule type" value="Genomic_DNA"/>
</dbReference>
<accession>A0ABT3ZVZ3</accession>